<dbReference type="OrthoDB" id="9767754at2"/>
<dbReference type="Gene3D" id="1.10.1060.10">
    <property type="entry name" value="Alpha-helical ferredoxin"/>
    <property type="match status" value="1"/>
</dbReference>
<dbReference type="Pfam" id="PF13183">
    <property type="entry name" value="Fer4_8"/>
    <property type="match status" value="1"/>
</dbReference>
<reference evidence="5 6" key="1">
    <citation type="submission" date="2016-04" db="EMBL/GenBank/DDBJ databases">
        <authorList>
            <person name="Evans L.H."/>
            <person name="Alamgir A."/>
            <person name="Owens N."/>
            <person name="Weber N.D."/>
            <person name="Virtaneva K."/>
            <person name="Barbian K."/>
            <person name="Babar A."/>
            <person name="Rosenke K."/>
        </authorList>
    </citation>
    <scope>NUCLEOTIDE SEQUENCE [LARGE SCALE GENOMIC DNA]</scope>
    <source>
        <strain evidence="5 6">LMa1</strain>
    </source>
</reference>
<sequence length="100" mass="11397">MAQVNPEFIDEVKRPGEFNASACMNCGVCTAVCEMGIELLPRKLFRYVLLGIKDKVLENTETIYSCLLCKMCEVNCPANVHIAENVRSLRYYINKKVYNL</sequence>
<dbReference type="GO" id="GO:0046872">
    <property type="term" value="F:metal ion binding"/>
    <property type="evidence" value="ECO:0007669"/>
    <property type="project" value="UniProtKB-KW"/>
</dbReference>
<comment type="caution">
    <text evidence="5">The sequence shown here is derived from an EMBL/GenBank/DDBJ whole genome shotgun (WGS) entry which is preliminary data.</text>
</comment>
<dbReference type="STRING" id="1838280.A6M21_01480"/>
<evidence type="ECO:0000313" key="6">
    <source>
        <dbReference type="Proteomes" id="UP000078532"/>
    </source>
</evidence>
<evidence type="ECO:0000256" key="1">
    <source>
        <dbReference type="ARBA" id="ARBA00022723"/>
    </source>
</evidence>
<dbReference type="Proteomes" id="UP000078532">
    <property type="component" value="Unassembled WGS sequence"/>
</dbReference>
<dbReference type="PANTHER" id="PTHR43255:SF2">
    <property type="entry name" value="HETERODISULFIDE REDUCTASE RELATED PROTEIN"/>
    <property type="match status" value="1"/>
</dbReference>
<accession>A0A1B7LAQ6</accession>
<dbReference type="GO" id="GO:0005886">
    <property type="term" value="C:plasma membrane"/>
    <property type="evidence" value="ECO:0007669"/>
    <property type="project" value="TreeGrafter"/>
</dbReference>
<keyword evidence="1" id="KW-0479">Metal-binding</keyword>
<protein>
    <submittedName>
        <fullName evidence="5">CMP-binding protein</fullName>
    </submittedName>
</protein>
<gene>
    <name evidence="5" type="ORF">A6M21_01480</name>
</gene>
<evidence type="ECO:0000256" key="3">
    <source>
        <dbReference type="ARBA" id="ARBA00023014"/>
    </source>
</evidence>
<feature type="domain" description="4Fe-4S ferredoxin-type" evidence="4">
    <location>
        <begin position="14"/>
        <end position="43"/>
    </location>
</feature>
<proteinExistence type="predicted"/>
<evidence type="ECO:0000313" key="5">
    <source>
        <dbReference type="EMBL" id="OAT79427.1"/>
    </source>
</evidence>
<organism evidence="5 6">
    <name type="scientific">Desulfotomaculum copahuensis</name>
    <dbReference type="NCBI Taxonomy" id="1838280"/>
    <lineage>
        <taxon>Bacteria</taxon>
        <taxon>Bacillati</taxon>
        <taxon>Bacillota</taxon>
        <taxon>Clostridia</taxon>
        <taxon>Eubacteriales</taxon>
        <taxon>Desulfotomaculaceae</taxon>
        <taxon>Desulfotomaculum</taxon>
    </lineage>
</organism>
<dbReference type="EMBL" id="LYVF01000197">
    <property type="protein sequence ID" value="OAT79427.1"/>
    <property type="molecule type" value="Genomic_DNA"/>
</dbReference>
<keyword evidence="2" id="KW-0408">Iron</keyword>
<evidence type="ECO:0000256" key="2">
    <source>
        <dbReference type="ARBA" id="ARBA00023004"/>
    </source>
</evidence>
<dbReference type="PROSITE" id="PS00198">
    <property type="entry name" value="4FE4S_FER_1"/>
    <property type="match status" value="1"/>
</dbReference>
<dbReference type="RefSeq" id="WP_066671586.1">
    <property type="nucleotide sequence ID" value="NZ_LYVF01000197.1"/>
</dbReference>
<evidence type="ECO:0000259" key="4">
    <source>
        <dbReference type="PROSITE" id="PS51379"/>
    </source>
</evidence>
<dbReference type="SUPFAM" id="SSF46548">
    <property type="entry name" value="alpha-helical ferredoxin"/>
    <property type="match status" value="1"/>
</dbReference>
<dbReference type="InterPro" id="IPR017900">
    <property type="entry name" value="4Fe4S_Fe_S_CS"/>
</dbReference>
<dbReference type="AlphaFoldDB" id="A0A1B7LAQ6"/>
<dbReference type="PROSITE" id="PS51379">
    <property type="entry name" value="4FE4S_FER_2"/>
    <property type="match status" value="1"/>
</dbReference>
<dbReference type="InterPro" id="IPR051460">
    <property type="entry name" value="HdrC_iron-sulfur_subunit"/>
</dbReference>
<dbReference type="GO" id="GO:0051536">
    <property type="term" value="F:iron-sulfur cluster binding"/>
    <property type="evidence" value="ECO:0007669"/>
    <property type="project" value="UniProtKB-KW"/>
</dbReference>
<dbReference type="InterPro" id="IPR009051">
    <property type="entry name" value="Helical_ferredxn"/>
</dbReference>
<name>A0A1B7LAQ6_9FIRM</name>
<keyword evidence="6" id="KW-1185">Reference proteome</keyword>
<dbReference type="PANTHER" id="PTHR43255">
    <property type="entry name" value="IRON-SULFUR-BINDING OXIDOREDUCTASE FADF-RELATED-RELATED"/>
    <property type="match status" value="1"/>
</dbReference>
<dbReference type="InterPro" id="IPR017896">
    <property type="entry name" value="4Fe4S_Fe-S-bd"/>
</dbReference>
<keyword evidence="3" id="KW-0411">Iron-sulfur</keyword>